<organism evidence="2 3">
    <name type="scientific">Polypedilum vanderplanki</name>
    <name type="common">Sleeping chironomid midge</name>
    <dbReference type="NCBI Taxonomy" id="319348"/>
    <lineage>
        <taxon>Eukaryota</taxon>
        <taxon>Metazoa</taxon>
        <taxon>Ecdysozoa</taxon>
        <taxon>Arthropoda</taxon>
        <taxon>Hexapoda</taxon>
        <taxon>Insecta</taxon>
        <taxon>Pterygota</taxon>
        <taxon>Neoptera</taxon>
        <taxon>Endopterygota</taxon>
        <taxon>Diptera</taxon>
        <taxon>Nematocera</taxon>
        <taxon>Chironomoidea</taxon>
        <taxon>Chironomidae</taxon>
        <taxon>Chironominae</taxon>
        <taxon>Polypedilum</taxon>
        <taxon>Polypedilum</taxon>
    </lineage>
</organism>
<dbReference type="SUPFAM" id="SSF100910">
    <property type="entry name" value="Chemosensory protein Csp2"/>
    <property type="match status" value="1"/>
</dbReference>
<evidence type="ECO:0000313" key="3">
    <source>
        <dbReference type="Proteomes" id="UP001107558"/>
    </source>
</evidence>
<gene>
    <name evidence="2" type="ORF">PVAND_003761</name>
</gene>
<keyword evidence="3" id="KW-1185">Reference proteome</keyword>
<dbReference type="PANTHER" id="PTHR11257:SF12">
    <property type="entry name" value="EJACULATORY BULB-SPECIFIC PROTEIN 3-RELATED"/>
    <property type="match status" value="1"/>
</dbReference>
<dbReference type="InterPro" id="IPR005055">
    <property type="entry name" value="A10/PebIII"/>
</dbReference>
<evidence type="ECO:0008006" key="4">
    <source>
        <dbReference type="Google" id="ProtNLM"/>
    </source>
</evidence>
<comment type="caution">
    <text evidence="2">The sequence shown here is derived from an EMBL/GenBank/DDBJ whole genome shotgun (WGS) entry which is preliminary data.</text>
</comment>
<proteinExistence type="predicted"/>
<dbReference type="EMBL" id="JADBJN010000003">
    <property type="protein sequence ID" value="KAG5673741.1"/>
    <property type="molecule type" value="Genomic_DNA"/>
</dbReference>
<sequence>MKLLIVAVCLIGCVMAQGGKYTTKYDNINLDDILKSERLLNNYFNCLMDKGKCTPDGNELKRTLPDALKTECAKCSEKQKAGTEKVLRFLIEKKPQAWQELQKKYDPENIYYTKYKAEAEARGYTVPPIKA</sequence>
<accession>A0A9J6BW46</accession>
<dbReference type="AlphaFoldDB" id="A0A9J6BW46"/>
<keyword evidence="1" id="KW-0732">Signal</keyword>
<evidence type="ECO:0000313" key="2">
    <source>
        <dbReference type="EMBL" id="KAG5673741.1"/>
    </source>
</evidence>
<feature type="signal peptide" evidence="1">
    <location>
        <begin position="1"/>
        <end position="16"/>
    </location>
</feature>
<protein>
    <recommendedName>
        <fullName evidence="4">Chemosensory protein</fullName>
    </recommendedName>
</protein>
<name>A0A9J6BW46_POLVA</name>
<reference evidence="2" key="1">
    <citation type="submission" date="2021-03" db="EMBL/GenBank/DDBJ databases">
        <title>Chromosome level genome of the anhydrobiotic midge Polypedilum vanderplanki.</title>
        <authorList>
            <person name="Yoshida Y."/>
            <person name="Kikawada T."/>
            <person name="Gusev O."/>
        </authorList>
    </citation>
    <scope>NUCLEOTIDE SEQUENCE</scope>
    <source>
        <strain evidence="2">NIAS01</strain>
        <tissue evidence="2">Whole body or cell culture</tissue>
    </source>
</reference>
<dbReference type="InterPro" id="IPR036682">
    <property type="entry name" value="OS_D_A10/PebIII_sf"/>
</dbReference>
<dbReference type="OrthoDB" id="6344725at2759"/>
<evidence type="ECO:0000256" key="1">
    <source>
        <dbReference type="SAM" id="SignalP"/>
    </source>
</evidence>
<dbReference type="Gene3D" id="1.10.2080.10">
    <property type="entry name" value="Insect odorant-binding protein A10/Ejaculatory bulb-specific protein 3"/>
    <property type="match status" value="1"/>
</dbReference>
<dbReference type="PANTHER" id="PTHR11257">
    <property type="entry name" value="CHEMOSENSORY PROTEIN-RELATED"/>
    <property type="match status" value="1"/>
</dbReference>
<feature type="chain" id="PRO_5039911518" description="Chemosensory protein" evidence="1">
    <location>
        <begin position="17"/>
        <end position="131"/>
    </location>
</feature>
<dbReference type="Proteomes" id="UP001107558">
    <property type="component" value="Chromosome 3"/>
</dbReference>
<dbReference type="Pfam" id="PF03392">
    <property type="entry name" value="OS-D"/>
    <property type="match status" value="1"/>
</dbReference>